<protein>
    <recommendedName>
        <fullName evidence="3">G5 domain-containing protein</fullName>
    </recommendedName>
</protein>
<dbReference type="EMBL" id="CP031423">
    <property type="protein sequence ID" value="AZS37533.1"/>
    <property type="molecule type" value="Genomic_DNA"/>
</dbReference>
<name>A0A3S9WBV8_9MICO</name>
<organism evidence="4 5">
    <name type="scientific">Microbacterium lemovicicum</name>
    <dbReference type="NCBI Taxonomy" id="1072463"/>
    <lineage>
        <taxon>Bacteria</taxon>
        <taxon>Bacillati</taxon>
        <taxon>Actinomycetota</taxon>
        <taxon>Actinomycetes</taxon>
        <taxon>Micrococcales</taxon>
        <taxon>Microbacteriaceae</taxon>
        <taxon>Microbacterium</taxon>
    </lineage>
</organism>
<keyword evidence="1" id="KW-0732">Signal</keyword>
<keyword evidence="2" id="KW-0812">Transmembrane</keyword>
<dbReference type="Gene3D" id="2.20.230.10">
    <property type="entry name" value="Resuscitation-promoting factor rpfb"/>
    <property type="match status" value="1"/>
</dbReference>
<evidence type="ECO:0000256" key="2">
    <source>
        <dbReference type="SAM" id="Phobius"/>
    </source>
</evidence>
<dbReference type="InterPro" id="IPR011098">
    <property type="entry name" value="G5_dom"/>
</dbReference>
<dbReference type="Proteomes" id="UP000276888">
    <property type="component" value="Chromosome"/>
</dbReference>
<dbReference type="Pfam" id="PF07501">
    <property type="entry name" value="G5"/>
    <property type="match status" value="1"/>
</dbReference>
<evidence type="ECO:0000313" key="5">
    <source>
        <dbReference type="Proteomes" id="UP000276888"/>
    </source>
</evidence>
<accession>A0A3S9WBV8</accession>
<feature type="domain" description="G5" evidence="3">
    <location>
        <begin position="90"/>
        <end position="170"/>
    </location>
</feature>
<dbReference type="KEGG" id="mlv:CVS47_02170"/>
<keyword evidence="2" id="KW-1133">Transmembrane helix</keyword>
<dbReference type="SMART" id="SM01208">
    <property type="entry name" value="G5"/>
    <property type="match status" value="1"/>
</dbReference>
<proteinExistence type="predicted"/>
<keyword evidence="5" id="KW-1185">Reference proteome</keyword>
<sequence>MFAFERKNNGGLVAERRASGLHSSRMRRSFIRFLLLCVAMFTISVIAVGCATSAPRSSSAEVPEKEAARFAQTDAQPTAAARVTPTATPTPVITQRQETVTEAIAFEQTSVEDGNLPRGETVVSVVGQAGERALTYTVTLVDGVETARELTSDVVAVAPVAEVVSVGVYDPPPPPAPPAPTAECDPNYADACVPIASDVDCAGGSGNGPAYLDGVARVVGSDIYGLDRDGDGLACER</sequence>
<dbReference type="PROSITE" id="PS51109">
    <property type="entry name" value="G5"/>
    <property type="match status" value="1"/>
</dbReference>
<dbReference type="AlphaFoldDB" id="A0A3S9WBV8"/>
<feature type="transmembrane region" description="Helical" evidence="2">
    <location>
        <begin position="33"/>
        <end position="54"/>
    </location>
</feature>
<keyword evidence="2" id="KW-0472">Membrane</keyword>
<reference evidence="4 5" key="1">
    <citation type="submission" date="2018-08" db="EMBL/GenBank/DDBJ databases">
        <title>Microbacterium lemovicicum sp. nov., a bacterium isolated from a natural uranium-rich soil.</title>
        <authorList>
            <person name="ORTET P."/>
        </authorList>
    </citation>
    <scope>NUCLEOTIDE SEQUENCE [LARGE SCALE GENOMIC DNA]</scope>
    <source>
        <strain evidence="4 5">Viu22</strain>
    </source>
</reference>
<evidence type="ECO:0000256" key="1">
    <source>
        <dbReference type="ARBA" id="ARBA00022729"/>
    </source>
</evidence>
<evidence type="ECO:0000313" key="4">
    <source>
        <dbReference type="EMBL" id="AZS37533.1"/>
    </source>
</evidence>
<evidence type="ECO:0000259" key="3">
    <source>
        <dbReference type="PROSITE" id="PS51109"/>
    </source>
</evidence>
<gene>
    <name evidence="4" type="ORF">CVS47_02170</name>
</gene>